<dbReference type="FunFam" id="3.40.50.300:FF:000078">
    <property type="entry name" value="Elongation factor 4"/>
    <property type="match status" value="1"/>
</dbReference>
<dbReference type="InterPro" id="IPR004161">
    <property type="entry name" value="EFTu-like_2"/>
</dbReference>
<keyword evidence="6 12" id="KW-0342">GTP-binding</keyword>
<keyword evidence="14" id="KW-0251">Elongation factor</keyword>
<evidence type="ECO:0000256" key="4">
    <source>
        <dbReference type="ARBA" id="ARBA00022801"/>
    </source>
</evidence>
<dbReference type="SUPFAM" id="SSF52540">
    <property type="entry name" value="P-loop containing nucleoside triphosphate hydrolases"/>
    <property type="match status" value="1"/>
</dbReference>
<dbReference type="EC" id="3.6.5.n1" evidence="11 12"/>
<dbReference type="NCBIfam" id="TIGR01393">
    <property type="entry name" value="lepA"/>
    <property type="match status" value="1"/>
</dbReference>
<dbReference type="PROSITE" id="PS00301">
    <property type="entry name" value="G_TR_1"/>
    <property type="match status" value="1"/>
</dbReference>
<dbReference type="GO" id="GO:0045727">
    <property type="term" value="P:positive regulation of translation"/>
    <property type="evidence" value="ECO:0007669"/>
    <property type="project" value="UniProtKB-UniRule"/>
</dbReference>
<dbReference type="InterPro" id="IPR035654">
    <property type="entry name" value="LepA_IV"/>
</dbReference>
<keyword evidence="15" id="KW-1185">Reference proteome</keyword>
<keyword evidence="2 12" id="KW-1003">Cell membrane</keyword>
<evidence type="ECO:0000256" key="3">
    <source>
        <dbReference type="ARBA" id="ARBA00022741"/>
    </source>
</evidence>
<dbReference type="InterPro" id="IPR005225">
    <property type="entry name" value="Small_GTP-bd"/>
</dbReference>
<dbReference type="FunFam" id="2.40.30.10:FF:000015">
    <property type="entry name" value="Translation factor GUF1, mitochondrial"/>
    <property type="match status" value="1"/>
</dbReference>
<dbReference type="EMBL" id="JAUNQW010000001">
    <property type="protein sequence ID" value="MDO5456766.1"/>
    <property type="molecule type" value="Genomic_DNA"/>
</dbReference>
<dbReference type="Gene3D" id="3.30.70.870">
    <property type="entry name" value="Elongation Factor G (Translational Gtpase), domain 3"/>
    <property type="match status" value="1"/>
</dbReference>
<keyword evidence="7 12" id="KW-0472">Membrane</keyword>
<feature type="domain" description="Tr-type G" evidence="13">
    <location>
        <begin position="11"/>
        <end position="193"/>
    </location>
</feature>
<dbReference type="SMART" id="SM00838">
    <property type="entry name" value="EFG_C"/>
    <property type="match status" value="1"/>
</dbReference>
<proteinExistence type="inferred from homology"/>
<dbReference type="PROSITE" id="PS51722">
    <property type="entry name" value="G_TR_2"/>
    <property type="match status" value="1"/>
</dbReference>
<dbReference type="InterPro" id="IPR027417">
    <property type="entry name" value="P-loop_NTPase"/>
</dbReference>
<evidence type="ECO:0000256" key="9">
    <source>
        <dbReference type="ARBA" id="ARBA00057626"/>
    </source>
</evidence>
<dbReference type="HAMAP" id="MF_00071">
    <property type="entry name" value="LepA"/>
    <property type="match status" value="1"/>
</dbReference>
<dbReference type="GO" id="GO:0003746">
    <property type="term" value="F:translation elongation factor activity"/>
    <property type="evidence" value="ECO:0007669"/>
    <property type="project" value="UniProtKB-UniRule"/>
</dbReference>
<dbReference type="Pfam" id="PF00679">
    <property type="entry name" value="EFG_C"/>
    <property type="match status" value="1"/>
</dbReference>
<dbReference type="Gene3D" id="3.30.70.240">
    <property type="match status" value="1"/>
</dbReference>
<comment type="function">
    <text evidence="9 12">Required for accurate and efficient protein synthesis under certain stress conditions. May act as a fidelity factor of the translation reaction, by catalyzing a one-codon backward translocation of tRNAs on improperly translocated ribosomes. Back-translocation proceeds from a post-translocation (POST) complex to a pre-translocation (PRE) complex, thus giving elongation factor G a second chance to translocate the tRNAs correctly. Binds to ribosomes in a GTP-dependent manner.</text>
</comment>
<dbReference type="InterPro" id="IPR035647">
    <property type="entry name" value="EFG_III/V"/>
</dbReference>
<organism evidence="14 15">
    <name type="scientific">Atopococcus tabaci</name>
    <dbReference type="NCBI Taxonomy" id="269774"/>
    <lineage>
        <taxon>Bacteria</taxon>
        <taxon>Bacillati</taxon>
        <taxon>Bacillota</taxon>
        <taxon>Bacilli</taxon>
        <taxon>Lactobacillales</taxon>
        <taxon>Carnobacteriaceae</taxon>
        <taxon>Atopococcus</taxon>
    </lineage>
</organism>
<dbReference type="CDD" id="cd03709">
    <property type="entry name" value="lepA_C"/>
    <property type="match status" value="1"/>
</dbReference>
<dbReference type="GO" id="GO:0043022">
    <property type="term" value="F:ribosome binding"/>
    <property type="evidence" value="ECO:0007669"/>
    <property type="project" value="UniProtKB-UniRule"/>
</dbReference>
<evidence type="ECO:0000256" key="1">
    <source>
        <dbReference type="ARBA" id="ARBA00005454"/>
    </source>
</evidence>
<dbReference type="InterPro" id="IPR000640">
    <property type="entry name" value="EFG_V-like"/>
</dbReference>
<comment type="similarity">
    <text evidence="10">Belongs to the GTP-binding elongation factor family. LepA subfamily.</text>
</comment>
<dbReference type="AlphaFoldDB" id="A0AA43RKP2"/>
<reference evidence="14" key="1">
    <citation type="submission" date="2023-07" db="EMBL/GenBank/DDBJ databases">
        <title>Between Cages and Wild: Unraveling the Impact of Captivity on Animal Microbiomes and Antimicrobial Resistance.</title>
        <authorList>
            <person name="Schmartz G.P."/>
            <person name="Rehner J."/>
            <person name="Schuff M.J."/>
            <person name="Becker S.L."/>
            <person name="Kravczyk M."/>
            <person name="Gurevich A."/>
            <person name="Francke R."/>
            <person name="Mueller R."/>
            <person name="Keller V."/>
            <person name="Keller A."/>
        </authorList>
    </citation>
    <scope>NUCLEOTIDE SEQUENCE</scope>
    <source>
        <strain evidence="14">S39M_St_73</strain>
    </source>
</reference>
<evidence type="ECO:0000259" key="13">
    <source>
        <dbReference type="PROSITE" id="PS51722"/>
    </source>
</evidence>
<sequence length="607" mass="67963">MDKKEAQKRIENTRNFSIIAHIDHGKSTLADRILQETHTISEREMEEQVLDSMDLEKERGITIKLNTVEVEYQAKDGETYIIHLIDTPGHVDFTYEVSRSLAACEGAILVVDAAQGIEAQTLANVYLAVDNNLEIVPVINKIDLPAADPERVRKEIEDVIGLDGDTAIPASAKTGEGIEDILEMIVQEVPAPDGDLDAPLKALIFDSAYDSYRGVVLSVRIIDGIIKPGDEIQMMSNGKIFEVTEVGVFSPSPLKRDQLMVGEVGYITANIKTVRDTRVGDTITLASTPTEEALPGYRQMNPMVFCGLYPTDSADYLDLQEALERLQLNDAALWFEPETSQALGFGYRCGFLGMLHMDVIQERIEREFGLDIITTAPSVIYHVIKTDGELIEVDNPSEMPDPTEIEAVEEPYARAEITVPSDYIGAVMEICEEKRGSFQTIDYMDDIRVNVIYEIPLSEIVYDFFDRLKSNTKGYASLSYELIGYQESDLVKVDILLHGERVDALSFISHKSNSQLRGRQIVKKLRELIPRQQFEIPVQAAIGHKIIARENIKAYRKDVTAKLYGGDQTRKDKLLKKQKAGKKRMKNVGAVEVPQEAFMAVLNLDEE</sequence>
<dbReference type="FunFam" id="3.30.70.240:FF:000007">
    <property type="entry name" value="Translation factor GUF1, mitochondrial"/>
    <property type="match status" value="1"/>
</dbReference>
<dbReference type="FunFam" id="3.30.70.2570:FF:000001">
    <property type="entry name" value="Translation factor GUF1, mitochondrial"/>
    <property type="match status" value="1"/>
</dbReference>
<comment type="catalytic activity">
    <reaction evidence="8 12">
        <text>GTP + H2O = GDP + phosphate + H(+)</text>
        <dbReference type="Rhea" id="RHEA:19669"/>
        <dbReference type="ChEBI" id="CHEBI:15377"/>
        <dbReference type="ChEBI" id="CHEBI:15378"/>
        <dbReference type="ChEBI" id="CHEBI:37565"/>
        <dbReference type="ChEBI" id="CHEBI:43474"/>
        <dbReference type="ChEBI" id="CHEBI:58189"/>
        <dbReference type="EC" id="3.6.5.n1"/>
    </reaction>
</comment>
<evidence type="ECO:0000313" key="15">
    <source>
        <dbReference type="Proteomes" id="UP001171751"/>
    </source>
</evidence>
<dbReference type="CDD" id="cd01890">
    <property type="entry name" value="LepA"/>
    <property type="match status" value="1"/>
</dbReference>
<dbReference type="CDD" id="cd16260">
    <property type="entry name" value="EF4_III"/>
    <property type="match status" value="1"/>
</dbReference>
<evidence type="ECO:0000256" key="7">
    <source>
        <dbReference type="ARBA" id="ARBA00023136"/>
    </source>
</evidence>
<evidence type="ECO:0000256" key="8">
    <source>
        <dbReference type="ARBA" id="ARBA00050293"/>
    </source>
</evidence>
<feature type="binding site" evidence="12">
    <location>
        <begin position="140"/>
        <end position="143"/>
    </location>
    <ligand>
        <name>GTP</name>
        <dbReference type="ChEBI" id="CHEBI:37565"/>
    </ligand>
</feature>
<comment type="subcellular location">
    <subcellularLocation>
        <location evidence="12">Cell membrane</location>
        <topology evidence="12">Peripheral membrane protein</topology>
        <orientation evidence="12">Cytoplasmic side</orientation>
    </subcellularLocation>
</comment>
<dbReference type="InterPro" id="IPR031157">
    <property type="entry name" value="G_TR_CS"/>
</dbReference>
<protein>
    <recommendedName>
        <fullName evidence="11 12">Elongation factor 4</fullName>
        <shortName evidence="12">EF-4</shortName>
        <ecNumber evidence="11 12">3.6.5.n1</ecNumber>
    </recommendedName>
    <alternativeName>
        <fullName evidence="12">Ribosomal back-translocase LepA</fullName>
    </alternativeName>
</protein>
<dbReference type="GO" id="GO:0003924">
    <property type="term" value="F:GTPase activity"/>
    <property type="evidence" value="ECO:0007669"/>
    <property type="project" value="UniProtKB-UniRule"/>
</dbReference>
<dbReference type="Proteomes" id="UP001171751">
    <property type="component" value="Unassembled WGS sequence"/>
</dbReference>
<dbReference type="GO" id="GO:0005886">
    <property type="term" value="C:plasma membrane"/>
    <property type="evidence" value="ECO:0007669"/>
    <property type="project" value="UniProtKB-SubCell"/>
</dbReference>
<dbReference type="Gene3D" id="3.40.50.300">
    <property type="entry name" value="P-loop containing nucleotide triphosphate hydrolases"/>
    <property type="match status" value="1"/>
</dbReference>
<keyword evidence="3 12" id="KW-0547">Nucleotide-binding</keyword>
<gene>
    <name evidence="12 14" type="primary">lepA</name>
    <name evidence="14" type="ORF">Q4F26_00335</name>
</gene>
<dbReference type="PANTHER" id="PTHR43512">
    <property type="entry name" value="TRANSLATION FACTOR GUF1-RELATED"/>
    <property type="match status" value="1"/>
</dbReference>
<dbReference type="PRINTS" id="PR00315">
    <property type="entry name" value="ELONGATNFCT"/>
</dbReference>
<dbReference type="InterPro" id="IPR006297">
    <property type="entry name" value="EF-4"/>
</dbReference>
<dbReference type="CDD" id="cd03699">
    <property type="entry name" value="EF4_II"/>
    <property type="match status" value="1"/>
</dbReference>
<dbReference type="PANTHER" id="PTHR43512:SF4">
    <property type="entry name" value="TRANSLATION FACTOR GUF1 HOMOLOG, CHLOROPLASTIC"/>
    <property type="match status" value="1"/>
</dbReference>
<dbReference type="GO" id="GO:0005525">
    <property type="term" value="F:GTP binding"/>
    <property type="evidence" value="ECO:0007669"/>
    <property type="project" value="UniProtKB-UniRule"/>
</dbReference>
<evidence type="ECO:0000256" key="12">
    <source>
        <dbReference type="HAMAP-Rule" id="MF_00071"/>
    </source>
</evidence>
<dbReference type="Gene3D" id="3.30.70.2570">
    <property type="entry name" value="Elongation factor 4, C-terminal domain"/>
    <property type="match status" value="1"/>
</dbReference>
<evidence type="ECO:0000256" key="10">
    <source>
        <dbReference type="ARBA" id="ARBA00061052"/>
    </source>
</evidence>
<evidence type="ECO:0000256" key="5">
    <source>
        <dbReference type="ARBA" id="ARBA00022917"/>
    </source>
</evidence>
<evidence type="ECO:0000256" key="6">
    <source>
        <dbReference type="ARBA" id="ARBA00023134"/>
    </source>
</evidence>
<comment type="similarity">
    <text evidence="1 12">Belongs to the TRAFAC class translation factor GTPase superfamily. Classic translation factor GTPase family. LepA subfamily.</text>
</comment>
<dbReference type="InterPro" id="IPR000795">
    <property type="entry name" value="T_Tr_GTP-bd_dom"/>
</dbReference>
<dbReference type="SUPFAM" id="SSF54980">
    <property type="entry name" value="EF-G C-terminal domain-like"/>
    <property type="match status" value="2"/>
</dbReference>
<dbReference type="Pfam" id="PF03144">
    <property type="entry name" value="GTP_EFTU_D2"/>
    <property type="match status" value="1"/>
</dbReference>
<dbReference type="InterPro" id="IPR038363">
    <property type="entry name" value="LepA_C_sf"/>
</dbReference>
<accession>A0AA43RKP2</accession>
<dbReference type="InterPro" id="IPR013842">
    <property type="entry name" value="LepA_CTD"/>
</dbReference>
<dbReference type="FunFam" id="3.30.70.870:FF:000004">
    <property type="entry name" value="Translation factor GUF1, mitochondrial"/>
    <property type="match status" value="1"/>
</dbReference>
<keyword evidence="4 12" id="KW-0378">Hydrolase</keyword>
<dbReference type="Gene3D" id="2.40.30.10">
    <property type="entry name" value="Translation factors"/>
    <property type="match status" value="1"/>
</dbReference>
<evidence type="ECO:0000313" key="14">
    <source>
        <dbReference type="EMBL" id="MDO5456766.1"/>
    </source>
</evidence>
<evidence type="ECO:0000256" key="2">
    <source>
        <dbReference type="ARBA" id="ARBA00022475"/>
    </source>
</evidence>
<name>A0AA43RKP2_9LACT</name>
<dbReference type="NCBIfam" id="TIGR00231">
    <property type="entry name" value="small_GTP"/>
    <property type="match status" value="1"/>
</dbReference>
<feature type="binding site" evidence="12">
    <location>
        <begin position="23"/>
        <end position="28"/>
    </location>
    <ligand>
        <name>GTP</name>
        <dbReference type="ChEBI" id="CHEBI:37565"/>
    </ligand>
</feature>
<dbReference type="Pfam" id="PF06421">
    <property type="entry name" value="LepA_C"/>
    <property type="match status" value="1"/>
</dbReference>
<comment type="caution">
    <text evidence="14">The sequence shown here is derived from an EMBL/GenBank/DDBJ whole genome shotgun (WGS) entry which is preliminary data.</text>
</comment>
<keyword evidence="5 12" id="KW-0648">Protein biosynthesis</keyword>
<dbReference type="Pfam" id="PF00009">
    <property type="entry name" value="GTP_EFTU"/>
    <property type="match status" value="1"/>
</dbReference>
<evidence type="ECO:0000256" key="11">
    <source>
        <dbReference type="ARBA" id="ARBA00066744"/>
    </source>
</evidence>